<proteinExistence type="predicted"/>
<feature type="compositionally biased region" description="Low complexity" evidence="1">
    <location>
        <begin position="203"/>
        <end position="217"/>
    </location>
</feature>
<feature type="region of interest" description="Disordered" evidence="1">
    <location>
        <begin position="124"/>
        <end position="148"/>
    </location>
</feature>
<reference evidence="3 4" key="1">
    <citation type="journal article" date="2014" name="PLoS Genet.">
        <title>Analysis of the Phlebiopsis gigantea genome, transcriptome and secretome provides insight into its pioneer colonization strategies of wood.</title>
        <authorList>
            <person name="Hori C."/>
            <person name="Ishida T."/>
            <person name="Igarashi K."/>
            <person name="Samejima M."/>
            <person name="Suzuki H."/>
            <person name="Master E."/>
            <person name="Ferreira P."/>
            <person name="Ruiz-Duenas F.J."/>
            <person name="Held B."/>
            <person name="Canessa P."/>
            <person name="Larrondo L.F."/>
            <person name="Schmoll M."/>
            <person name="Druzhinina I.S."/>
            <person name="Kubicek C.P."/>
            <person name="Gaskell J.A."/>
            <person name="Kersten P."/>
            <person name="St John F."/>
            <person name="Glasner J."/>
            <person name="Sabat G."/>
            <person name="Splinter BonDurant S."/>
            <person name="Syed K."/>
            <person name="Yadav J."/>
            <person name="Mgbeahuruike A.C."/>
            <person name="Kovalchuk A."/>
            <person name="Asiegbu F.O."/>
            <person name="Lackner G."/>
            <person name="Hoffmeister D."/>
            <person name="Rencoret J."/>
            <person name="Gutierrez A."/>
            <person name="Sun H."/>
            <person name="Lindquist E."/>
            <person name="Barry K."/>
            <person name="Riley R."/>
            <person name="Grigoriev I.V."/>
            <person name="Henrissat B."/>
            <person name="Kues U."/>
            <person name="Berka R.M."/>
            <person name="Martinez A.T."/>
            <person name="Covert S.F."/>
            <person name="Blanchette R.A."/>
            <person name="Cullen D."/>
        </authorList>
    </citation>
    <scope>NUCLEOTIDE SEQUENCE [LARGE SCALE GENOMIC DNA]</scope>
    <source>
        <strain evidence="3 4">11061_1 CR5-6</strain>
    </source>
</reference>
<sequence>MGLLPYHPSLYDILDVPQTAAPDTVRKAYKRLLLETHPDKLPVDATEDDKAAAEERFREVYQAFEILSDTAKRRVYDNGLSFLHRRTRMDEVQARIAREREEWDRQTKLKQEERLQMIRERMKERQERERHMKEVSRRELEAQTGEYEQKRRALEEQLRNAKEREREILKRAEEKVQEKMKVLQNSVQVSRVESARNPKLLRRLSTSTTSTRSSRSSVSAHTLAALSVVLKADDLLCVLRLANPDLEARRQAALHRKAERLSSYGGSSILSAA</sequence>
<dbReference type="PROSITE" id="PS00636">
    <property type="entry name" value="DNAJ_1"/>
    <property type="match status" value="1"/>
</dbReference>
<evidence type="ECO:0000313" key="4">
    <source>
        <dbReference type="Proteomes" id="UP000053257"/>
    </source>
</evidence>
<dbReference type="InterPro" id="IPR001623">
    <property type="entry name" value="DnaJ_domain"/>
</dbReference>
<name>A0A0C3PRS4_PHLG1</name>
<dbReference type="SUPFAM" id="SSF46565">
    <property type="entry name" value="Chaperone J-domain"/>
    <property type="match status" value="1"/>
</dbReference>
<dbReference type="PRINTS" id="PR00625">
    <property type="entry name" value="JDOMAIN"/>
</dbReference>
<dbReference type="CDD" id="cd06257">
    <property type="entry name" value="DnaJ"/>
    <property type="match status" value="1"/>
</dbReference>
<dbReference type="AlphaFoldDB" id="A0A0C3PRS4"/>
<dbReference type="PANTHER" id="PTHR43948:SF10">
    <property type="entry name" value="MRJ, ISOFORM E"/>
    <property type="match status" value="1"/>
</dbReference>
<dbReference type="OrthoDB" id="442087at2759"/>
<accession>A0A0C3PRS4</accession>
<protein>
    <recommendedName>
        <fullName evidence="2">J domain-containing protein</fullName>
    </recommendedName>
</protein>
<evidence type="ECO:0000256" key="1">
    <source>
        <dbReference type="SAM" id="MobiDB-lite"/>
    </source>
</evidence>
<dbReference type="EMBL" id="KN840459">
    <property type="protein sequence ID" value="KIP10008.1"/>
    <property type="molecule type" value="Genomic_DNA"/>
</dbReference>
<dbReference type="Pfam" id="PF00226">
    <property type="entry name" value="DnaJ"/>
    <property type="match status" value="1"/>
</dbReference>
<organism evidence="3 4">
    <name type="scientific">Phlebiopsis gigantea (strain 11061_1 CR5-6)</name>
    <name type="common">White-rot fungus</name>
    <name type="synonym">Peniophora gigantea</name>
    <dbReference type="NCBI Taxonomy" id="745531"/>
    <lineage>
        <taxon>Eukaryota</taxon>
        <taxon>Fungi</taxon>
        <taxon>Dikarya</taxon>
        <taxon>Basidiomycota</taxon>
        <taxon>Agaricomycotina</taxon>
        <taxon>Agaricomycetes</taxon>
        <taxon>Polyporales</taxon>
        <taxon>Phanerochaetaceae</taxon>
        <taxon>Phlebiopsis</taxon>
    </lineage>
</organism>
<dbReference type="PROSITE" id="PS50076">
    <property type="entry name" value="DNAJ_2"/>
    <property type="match status" value="1"/>
</dbReference>
<dbReference type="InterPro" id="IPR036869">
    <property type="entry name" value="J_dom_sf"/>
</dbReference>
<feature type="region of interest" description="Disordered" evidence="1">
    <location>
        <begin position="198"/>
        <end position="218"/>
    </location>
</feature>
<dbReference type="SMART" id="SM00271">
    <property type="entry name" value="DnaJ"/>
    <property type="match status" value="1"/>
</dbReference>
<dbReference type="PANTHER" id="PTHR43948">
    <property type="entry name" value="DNAJ HOMOLOG SUBFAMILY B"/>
    <property type="match status" value="1"/>
</dbReference>
<dbReference type="HOGENOM" id="CLU_1019794_0_0_1"/>
<gene>
    <name evidence="3" type="ORF">PHLGIDRAFT_115825</name>
</gene>
<evidence type="ECO:0000259" key="2">
    <source>
        <dbReference type="PROSITE" id="PS50076"/>
    </source>
</evidence>
<dbReference type="InterPro" id="IPR018253">
    <property type="entry name" value="DnaJ_domain_CS"/>
</dbReference>
<dbReference type="Proteomes" id="UP000053257">
    <property type="component" value="Unassembled WGS sequence"/>
</dbReference>
<keyword evidence="4" id="KW-1185">Reference proteome</keyword>
<feature type="domain" description="J" evidence="2">
    <location>
        <begin position="9"/>
        <end position="80"/>
    </location>
</feature>
<dbReference type="STRING" id="745531.A0A0C3PRS4"/>
<dbReference type="Gene3D" id="1.10.287.110">
    <property type="entry name" value="DnaJ domain"/>
    <property type="match status" value="1"/>
</dbReference>
<evidence type="ECO:0000313" key="3">
    <source>
        <dbReference type="EMBL" id="KIP10008.1"/>
    </source>
</evidence>